<keyword evidence="2" id="KW-0472">Membrane</keyword>
<feature type="transmembrane region" description="Helical" evidence="2">
    <location>
        <begin position="108"/>
        <end position="128"/>
    </location>
</feature>
<reference evidence="3" key="1">
    <citation type="submission" date="2021-01" db="EMBL/GenBank/DDBJ databases">
        <authorList>
            <person name="Corre E."/>
            <person name="Pelletier E."/>
            <person name="Niang G."/>
            <person name="Scheremetjew M."/>
            <person name="Finn R."/>
            <person name="Kale V."/>
            <person name="Holt S."/>
            <person name="Cochrane G."/>
            <person name="Meng A."/>
            <person name="Brown T."/>
            <person name="Cohen L."/>
        </authorList>
    </citation>
    <scope>NUCLEOTIDE SEQUENCE</scope>
    <source>
        <strain evidence="3">CCMP1510</strain>
    </source>
</reference>
<feature type="transmembrane region" description="Helical" evidence="2">
    <location>
        <begin position="66"/>
        <end position="88"/>
    </location>
</feature>
<proteinExistence type="predicted"/>
<feature type="transmembrane region" description="Helical" evidence="2">
    <location>
        <begin position="27"/>
        <end position="45"/>
    </location>
</feature>
<dbReference type="InterPro" id="IPR036259">
    <property type="entry name" value="MFS_trans_sf"/>
</dbReference>
<sequence>MKPNESPFKADASPASLTKKALNDPSLLVYAIILFPINAAARQVLSIALRSRFTEVVPRKNTASALAALDVALSAVGVVSPIVGGFLLDASGGDHQAIDSYTLARQPLIVASLNAISALLFAGLAFFASSFSQEKKEFLSSHTSSDSSGGPGPSVVSFSFLPSTSSPSDRKTTVATNKYHKDVDHDNEGVGDGYALCAHDDRKVKHL</sequence>
<dbReference type="AlphaFoldDB" id="A0A7S3K342"/>
<protein>
    <submittedName>
        <fullName evidence="3">Uncharacterized protein</fullName>
    </submittedName>
</protein>
<evidence type="ECO:0000256" key="1">
    <source>
        <dbReference type="SAM" id="MobiDB-lite"/>
    </source>
</evidence>
<dbReference type="SUPFAM" id="SSF103473">
    <property type="entry name" value="MFS general substrate transporter"/>
    <property type="match status" value="1"/>
</dbReference>
<dbReference type="EMBL" id="HBIJ01021946">
    <property type="protein sequence ID" value="CAE0373470.1"/>
    <property type="molecule type" value="Transcribed_RNA"/>
</dbReference>
<keyword evidence="2" id="KW-0812">Transmembrane</keyword>
<accession>A0A7S3K342</accession>
<name>A0A7S3K342_9STRA</name>
<gene>
    <name evidence="3" type="ORF">ALAG00032_LOCUS14271</name>
</gene>
<organism evidence="3">
    <name type="scientific">Aureoumbra lagunensis</name>
    <dbReference type="NCBI Taxonomy" id="44058"/>
    <lineage>
        <taxon>Eukaryota</taxon>
        <taxon>Sar</taxon>
        <taxon>Stramenopiles</taxon>
        <taxon>Ochrophyta</taxon>
        <taxon>Pelagophyceae</taxon>
        <taxon>Pelagomonadales</taxon>
        <taxon>Aureoumbra</taxon>
    </lineage>
</organism>
<evidence type="ECO:0000313" key="3">
    <source>
        <dbReference type="EMBL" id="CAE0373470.1"/>
    </source>
</evidence>
<evidence type="ECO:0000256" key="2">
    <source>
        <dbReference type="SAM" id="Phobius"/>
    </source>
</evidence>
<feature type="region of interest" description="Disordered" evidence="1">
    <location>
        <begin position="161"/>
        <end position="183"/>
    </location>
</feature>
<keyword evidence="2" id="KW-1133">Transmembrane helix</keyword>